<feature type="disulfide bond" evidence="18">
    <location>
        <begin position="3367"/>
        <end position="3379"/>
    </location>
</feature>
<feature type="disulfide bond" evidence="18">
    <location>
        <begin position="786"/>
        <end position="804"/>
    </location>
</feature>
<keyword evidence="8" id="KW-0677">Repeat</keyword>
<evidence type="ECO:0000256" key="3">
    <source>
        <dbReference type="ARBA" id="ARBA00022475"/>
    </source>
</evidence>
<keyword evidence="7" id="KW-0732">Signal</keyword>
<evidence type="ECO:0000256" key="8">
    <source>
        <dbReference type="ARBA" id="ARBA00022737"/>
    </source>
</evidence>
<dbReference type="PROSITE" id="PS01209">
    <property type="entry name" value="LDLRA_1"/>
    <property type="match status" value="11"/>
</dbReference>
<evidence type="ECO:0000256" key="20">
    <source>
        <dbReference type="SAM" id="MobiDB-lite"/>
    </source>
</evidence>
<feature type="repeat" description="LDL-receptor class B" evidence="19">
    <location>
        <begin position="506"/>
        <end position="549"/>
    </location>
</feature>
<comment type="similarity">
    <text evidence="2">Belongs to the LDLR family.</text>
</comment>
<protein>
    <recommendedName>
        <fullName evidence="22">EGF-like domain-containing protein</fullName>
    </recommendedName>
</protein>
<dbReference type="InterPro" id="IPR036055">
    <property type="entry name" value="LDL_receptor-like_sf"/>
</dbReference>
<feature type="disulfide bond" evidence="18">
    <location>
        <begin position="2831"/>
        <end position="2846"/>
    </location>
</feature>
<feature type="repeat" description="LDL-receptor class B" evidence="19">
    <location>
        <begin position="1501"/>
        <end position="1543"/>
    </location>
</feature>
<dbReference type="Pfam" id="PF24468">
    <property type="entry name" value="EGF_LRP2"/>
    <property type="match status" value="1"/>
</dbReference>
<evidence type="ECO:0000256" key="5">
    <source>
        <dbReference type="ARBA" id="ARBA00022583"/>
    </source>
</evidence>
<feature type="disulfide bond" evidence="17">
    <location>
        <begin position="4258"/>
        <end position="4268"/>
    </location>
</feature>
<evidence type="ECO:0000256" key="4">
    <source>
        <dbReference type="ARBA" id="ARBA00022536"/>
    </source>
</evidence>
<feature type="disulfide bond" evidence="17">
    <location>
        <begin position="4215"/>
        <end position="4225"/>
    </location>
</feature>
<feature type="disulfide bond" evidence="18">
    <location>
        <begin position="3547"/>
        <end position="3562"/>
    </location>
</feature>
<feature type="disulfide bond" evidence="18">
    <location>
        <begin position="3656"/>
        <end position="3674"/>
    </location>
</feature>
<dbReference type="SUPFAM" id="SSF63825">
    <property type="entry name" value="YWTD domain"/>
    <property type="match status" value="8"/>
</dbReference>
<keyword evidence="9" id="KW-0106">Calcium</keyword>
<dbReference type="SUPFAM" id="SSF57196">
    <property type="entry name" value="EGF/Laminin"/>
    <property type="match status" value="7"/>
</dbReference>
<feature type="domain" description="EGF-like" evidence="22">
    <location>
        <begin position="4211"/>
        <end position="4252"/>
    </location>
</feature>
<evidence type="ECO:0000256" key="2">
    <source>
        <dbReference type="ARBA" id="ARBA00009939"/>
    </source>
</evidence>
<dbReference type="GO" id="GO:0005905">
    <property type="term" value="C:clathrin-coated pit"/>
    <property type="evidence" value="ECO:0007669"/>
    <property type="project" value="UniProtKB-KW"/>
</dbReference>
<feature type="disulfide bond" evidence="18">
    <location>
        <begin position="2687"/>
        <end position="2699"/>
    </location>
</feature>
<keyword evidence="14" id="KW-0168">Coated pit</keyword>
<feature type="disulfide bond" evidence="18">
    <location>
        <begin position="3496"/>
        <end position="3514"/>
    </location>
</feature>
<name>A0AAW2HM23_9NEOP</name>
<feature type="disulfide bond" evidence="17">
    <location>
        <begin position="4362"/>
        <end position="4372"/>
    </location>
</feature>
<evidence type="ECO:0000256" key="9">
    <source>
        <dbReference type="ARBA" id="ARBA00022837"/>
    </source>
</evidence>
<feature type="disulfide bond" evidence="18">
    <location>
        <begin position="3305"/>
        <end position="3320"/>
    </location>
</feature>
<feature type="repeat" description="LDL-receptor class B" evidence="19">
    <location>
        <begin position="1957"/>
        <end position="1999"/>
    </location>
</feature>
<dbReference type="FunFam" id="2.120.10.30:FF:000035">
    <property type="entry name" value="Low-density lipoprotein receptor-related protein 2"/>
    <property type="match status" value="1"/>
</dbReference>
<feature type="repeat" description="LDL-receptor class B" evidence="19">
    <location>
        <begin position="598"/>
        <end position="641"/>
    </location>
</feature>
<evidence type="ECO:0000256" key="15">
    <source>
        <dbReference type="ARBA" id="ARBA00023180"/>
    </source>
</evidence>
<evidence type="ECO:0000256" key="16">
    <source>
        <dbReference type="ARBA" id="ARBA00037878"/>
    </source>
</evidence>
<feature type="disulfide bond" evidence="18">
    <location>
        <begin position="3668"/>
        <end position="3683"/>
    </location>
</feature>
<feature type="repeat" description="LDL-receptor class B" evidence="19">
    <location>
        <begin position="1226"/>
        <end position="1268"/>
    </location>
</feature>
<feature type="disulfide bond" evidence="18">
    <location>
        <begin position="3508"/>
        <end position="3523"/>
    </location>
</feature>
<evidence type="ECO:0000256" key="17">
    <source>
        <dbReference type="PROSITE-ProRule" id="PRU00076"/>
    </source>
</evidence>
<feature type="disulfide bond" evidence="18">
    <location>
        <begin position="3649"/>
        <end position="3661"/>
    </location>
</feature>
<dbReference type="FunFam" id="4.10.400.10:FF:000005">
    <property type="entry name" value="low-density lipoprotein receptor-related protein 1B"/>
    <property type="match status" value="1"/>
</dbReference>
<feature type="disulfide bond" evidence="18">
    <location>
        <begin position="2479"/>
        <end position="2497"/>
    </location>
</feature>
<feature type="disulfide bond" evidence="18">
    <location>
        <begin position="2581"/>
        <end position="2596"/>
    </location>
</feature>
<sequence length="4600" mass="518289">MLCNGHNDCGYFEDEDSFCITKEMSCKHIKCSYKCTMSPDGPQCYCTSGYRLANDTCVDADECQIDGSCDQTCLNTEGSFTCSCVNGYRKIGRSCKAENVPPEEPPTLIYTSAEDIRRIHLNGSGVSSSKAINVHTLALDFDHRNRTFCYVWRNHSLSGLRCTDVNNSSRSWNYPNPTLFPLDSVADIALDWITGNWYFLDDMREVIFLCDSTFKYCIIVCDNNLNKPRGIALDPTKGFMFFTKWGGSPPMLERALMNGSERVILVNHKIVYPYGLAVDFPNQHVYWVETYLDFVERVDYDGNNRKTIKKGFPVQNLFDITLFENNLFVTSWRNYSIIRLDKFNSTDHDTVVNSSRPFSIHVFHRQRQPGVDHPCKVKNGGCQHLCIPAYRNGTAVAQCVCEAGYLQSGKLCVMSLPSTFVIYGKGRPAMIKGISDGPVQKNLDVMIPITNVSRPKSIDFDARSQYIYFTDKFTIERRHINGSGRQVLIQRGPNEIEGIAVDYMGNNIYWADVGMSAIRVAKISNTTVIKTIIYNNVSNTKAITIDHKHRYIYWTEWAVVIKLGGKIERAWLNGDHREVFVADHVAWPNGLTIDQKEDRLFWCDSFLDVIEVINIDGTGRRQVHSGDKIEHPYGLVHHGKYLYWTEFQRGTVNRITLSTNSTMVDILSSEITLLYEIKVYSNDTQTASSKCGKDNGGCEDLCISIPGSIVCECRDDYVLKDGHCIKDLSSHVKSECGKDMFQCVSNLVCIKMNFVCDGERDCHDGSDEDTEGICAKRTCAPDQFRCDDNRCIPTAWVCDDHQDCSDGTDELIEQCTKTSCSSDFFGCKISGRCIPLSWVCDGAHDCGKGDNSDEDNNCNFAECKEDSFVCENKQCIPKYHACDGDRDCADFSDELNCDNVNETKCELYCIADSACLPFSAKCNGRTDCSDGSDEVNCTISGNWTGPISFENVTVMEICETHEFKCKQFGECIRKEFLCDGKCDCLDGSDEKNCSVPVNCTFENNSKRNESTEFECDYPGRLCDNGTKCISVHQLCDERYDCEDRSDEDLRCNEKLCNRTMTCSHFCQNAPDGLVCYCPEGLHLQPDSATCLDSHPCNSWGACSQKCIPLKNRHKCACEDDYQLQPDGFTCKSKNGAVPQVIFSNRHELRAFDLNTRSVRALISSLKNTIALDFYHTETADMIYWTDVIDDKIYRGIMNGGSLSKYEVVVQTGLSTAEGLAVDWIGGNLYWVESNLDQIEVSKLNGSFRKTLIAGNMESPRAIALDPRDGLLFWSDWDREAPRIERCSMAGTNRKLVLRVDELTDGAWPNGLALDYVLRRIYWIDARSDSIHTTTYDGLFHKEVLRGHETLTHPFAISVFENYVYWTDWRTNSVIRANKWNGSNISVIQRTLTQPFDIQILHPSRQPRDKNRQSPCEKDNGGCSHLCLININGTHTCDCPHVMRLSADNRTCEVVNERIVLFSKADEIRGVDLTSAYYHTIPTINVPHVINLATIDFDAANKRIYWSDIQVNEVKTANLIGGSSETIIDTGIEHPSGLAVDWISGNLFVSSSGNTANHISVCNLRGEYISQVINGSNLMQVRSLAVNPLVGLLFWSCVKNDLHVIEYSRMDGSDRKMLVSQRDQSSLHSPQSLVFDIPTDRLYWVNVESSTIQFYDFQTASAKTLNIRNNEARPTAVVPYQGLVFYSDQEDQAIHTADMTTGGNDTILRNNTGNVLSIRIYDPEVQQGSNACSRNTTQCQHLCLPISKDERTCKCATGYYPDPKNPHKCQGLKEFIIYSINWEVKGLSLTPGDNQTQVLGPLSRVSMATNVGFLYEKELIFWTDSDQGKITRIKRDGTNRQTVIEPSETLENIGSDFLTGLAIDWIAENVYWTDPKMEVIEVSRLNGSNRFIVISDGIVKPGGIAVDPEVGKLFWAVNEKAPRIESSALDGSNRVVLVNDSSGSVGTITDITLDLEAKRIYWCDSGLNTIESVSYLGENRQVLLNHSLDNPQASVVFNNNLYWIDTTHLQGSIKVAPLRNLSDFTVLLKGVGDSLKDIEIYSKQKQKGYNPCRVNNGGCAELCLYNGTHPVCQCAHGLVSKDGKSCEDYKSFIMYSRVGRIDSIHMTDKENLNAPFPSIQNKELMKNAIGMTFDYRRSLLFYSDIQRGTINAVYFNGTNITVLVDRQGSVEGLSYEAFGNTLYWTCNNDAKISRMNVTWPKVPTTTSNEQNRTVTINRPLSEVETVVVLGKEDKPRGIVTDSCNSRMFWTNWNSKSPSIQRSFLNGFMVQTIIKTDIKVPNAITLDFMAMKLYWSDARLDKIERCETDGTNRIILISELKLHPFDMAVHENFLFWTDWVQHAVFRANKLTGQDIIYLRKDIPRPMGIVAVHDDTKKCYHDKCLINNGGCEDECRLNANGTVLCSCFPGRELLSSDPKRCVKMSIQNISCTDRNSSFICSSGSCIPFELTCDGFPHCEDQSDELPSYCGERRVCIDGYFRCANNRCIPKSKVCNSANDCGDNSDELANCYCDPNLHFKCKNGECIPKSFKCDREPDCKDFSDEIGCPNVGCEDMYGGNIRNQSDVAFIPCKNSTICILPKWICDQEEDCWDSSDEIGCENVTKTAPDGCSEHYFRCDNGQCVNKNWVCDNETDCNDGSDERNCTYPCKKDQFTCAQGNCIPLIWQCDLNMDCSDGSDETDHCFISDRSCGNYFKCNSTGRCIPHNWLCDGQVDCLNDSMDEHPVRGECLTCEPDMFKCANQRCIQQEHYCDGDNDCEDNSDEPLSCQLCSHGEFKCDSGLCIKKELVCNGVDDCVDSSDETHENCTSPSTPSCNGPTKFLCSNTICIDDSLTCNGRNDCGDFSDEKGCNVNECDRDPSPCSHICVDKKVGYNCVCREGFKVHENDSSLCRDINECELPERPCTHFCRNTLGSFACSCAENYILKPNRRSCKANSTIEPKLIFTNRYDVREMDYNGHSTLLVHNLENSVALDYDWVEQCIYWSEVMEGNSSIKRLCPGFSTFEVLHSTTVQNPDGLAVDWVGRNLYWCDKGWDTIEVSKLDGRYRRVLIKTNLREPRAITLNPSEGAMYWTDWGKKPYIGKASMDGTNFRYLVNDSLGWPNALTISYETNELFYADAKEDYIAACDLNGRNRRIILNGNSNPAIKLHHVFAMTVFEDYIFWTDWDLLSVERCRKYGHADCHTVAELKDRPMDVHVYHPFRQPQPEYNPCQNNGNCSTLCLLTEYGGHVCSCPEDFILNPDNKTCTANCTTSKFICKSTSKCIPFWWVCDTENDCGDGSDEPPDCREFHCSPGQFQCNNTQCIHPSEICNGEPDCKDHSDEMNCNQYVCPSGHMKCAGNDTIQERCLPNVKRCDGVKDCLVNGEDEADCKCEENQFTCGTGKCIPQVWVCDTDNDCPDESDEGALCATRSCKEDFFRCPSGRCIPEIWMCDRGKDCPNGEDEPPTCKYEEQSECQPDYFKCANSQCIPGQWRCDYNADCEDGSDEVNCTMKNCSESEFRCGNGRCIPGFQRCDGDFNCDDYSDETNCTITCTKDEFQCESTKYCIFKDWVCDGVTDCADGSDERNCSTKCGRGEFTCNNKHCIQESWRCDGEPDCSDGSDELPETCAKLTCEPERFRCLNNKCIPRMAVCDGRNDCGDNSDESKHVCLTYGLCPPGQFRCRNRYCISETLRCDNVTDCDDNSEEENCLYYFSRKCAFSDKNCTNFFNYNGNRCGFGSCSHKCINKKNSFTCQCEKGYKMTYDGESGARGREGKEKVKNLKKHSITDRRDSEYSCKAVGEKANLIVVSEFELRILSPYKGIGSESHEIHGKPSYKIQKIDILYNKFESLVLFIDESKKRILKVAVHEKDFDSDRVERNVKRDWMETPTSPEYFNPDHKLKKREIWDGYENNLVYRVGESFNLKRRNRSRTRRSIGNEEVIIEGLRDPRALAVDWVVQRLYYIDKTHYEKSAFVAVSTLDGHRKAMVVRDNLFEPYDLAVEPKKGFLFFTDCSSRFPKIERTYMDGSDRRVIVKDDLVWPSGISIDYPAERLYFVDTKLKTLESVSYDGDDRVVITRFEKDSFKPFKLEIFEDYAYVSFYEGNIVLRTNKYGRGQMKVVANSVKNRVVDVVIVQESKQEKDLHNPCRQNPCHESAICVIGPAKHSEAPVGHSCLCPEGYQKVLTKNDTTASYSTDIMCKEVVPVKKCDLFCHQGRCQITPLGPKCVCNQFYEGEFCERFMCSQYCKNGGVCVELYGVNRPDKGLKCNCPEGFTGERCETTVEICAGGCLNKGRCVKSLSGVAHCSCPPGFTGARCENCISIHCENGGICVESNGTKECSCPKEFLGPTCSRSICDNFCVHGNCTVVSGEPVCNCQPGFSGKKCDRDVCQGQCRNGGTCRTDGKRIRCYCPPGKTGAQCESSITSCSDIICRNGGTCIVTNGVPSCKCQKKWGGPYCSVLQYTCKHFCLNGGTCKENEDPSLDPICFCTDDFTGLRCDKPAKSLFKEEEADKSNNTITVGILLSVTALLFLLIVIAAAYFIIIRFRRGGAFSHVRMTENIEISNPMYLRGEDLDEVEETQDPNNANPRNPNNFVNPVYESLYSGGEEKKTLLSEPHEEPLPLDNESV</sequence>
<evidence type="ECO:0000256" key="18">
    <source>
        <dbReference type="PROSITE-ProRule" id="PRU00124"/>
    </source>
</evidence>
<feature type="domain" description="EGF-like" evidence="22">
    <location>
        <begin position="4433"/>
        <end position="4471"/>
    </location>
</feature>
<feature type="disulfide bond" evidence="18">
    <location>
        <begin position="3457"/>
        <end position="3475"/>
    </location>
</feature>
<dbReference type="PROSITE" id="PS01187">
    <property type="entry name" value="EGF_CA"/>
    <property type="match status" value="2"/>
</dbReference>
<feature type="domain" description="EGF-like" evidence="22">
    <location>
        <begin position="4254"/>
        <end position="4290"/>
    </location>
</feature>
<feature type="repeat" description="LDL-receptor class B" evidence="19">
    <location>
        <begin position="1180"/>
        <end position="1225"/>
    </location>
</feature>
<feature type="disulfide bond" evidence="18">
    <location>
        <begin position="3450"/>
        <end position="3462"/>
    </location>
</feature>
<feature type="domain" description="EGF-like" evidence="22">
    <location>
        <begin position="4291"/>
        <end position="4324"/>
    </location>
</feature>
<evidence type="ECO:0000256" key="1">
    <source>
        <dbReference type="ARBA" id="ARBA00004251"/>
    </source>
</evidence>
<feature type="disulfide bond" evidence="18">
    <location>
        <begin position="3286"/>
        <end position="3298"/>
    </location>
</feature>
<feature type="repeat" description="LDL-receptor class B" evidence="19">
    <location>
        <begin position="2244"/>
        <end position="2288"/>
    </location>
</feature>
<feature type="disulfide bond" evidence="18">
    <location>
        <begin position="2774"/>
        <end position="2792"/>
    </location>
</feature>
<comment type="caution">
    <text evidence="23">The sequence shown here is derived from an EMBL/GenBank/DDBJ whole genome shotgun (WGS) entry which is preliminary data.</text>
</comment>
<feature type="disulfide bond" evidence="18">
    <location>
        <begin position="3414"/>
        <end position="3432"/>
    </location>
</feature>
<dbReference type="FunFam" id="4.10.400.10:FF:000007">
    <property type="entry name" value="Low density lipoprotein receptor-related protein 1"/>
    <property type="match status" value="1"/>
</dbReference>
<dbReference type="InterPro" id="IPR049883">
    <property type="entry name" value="NOTCH1_EGF-like"/>
</dbReference>
<feature type="disulfide bond" evidence="18">
    <location>
        <begin position="3469"/>
        <end position="3484"/>
    </location>
</feature>
<proteinExistence type="inferred from homology"/>
<dbReference type="GO" id="GO:0005509">
    <property type="term" value="F:calcium ion binding"/>
    <property type="evidence" value="ECO:0007669"/>
    <property type="project" value="InterPro"/>
</dbReference>
<dbReference type="InterPro" id="IPR009030">
    <property type="entry name" value="Growth_fac_rcpt_cys_sf"/>
</dbReference>
<gene>
    <name evidence="23" type="ORF">PYX00_008090</name>
</gene>
<feature type="repeat" description="LDL-receptor class B" evidence="19">
    <location>
        <begin position="1318"/>
        <end position="1362"/>
    </location>
</feature>
<feature type="repeat" description="LDL-receptor class B" evidence="19">
    <location>
        <begin position="1269"/>
        <end position="1317"/>
    </location>
</feature>
<feature type="disulfide bond" evidence="18">
    <location>
        <begin position="779"/>
        <end position="791"/>
    </location>
</feature>
<feature type="disulfide bond" evidence="17">
    <location>
        <begin position="4280"/>
        <end position="4289"/>
    </location>
</feature>
<feature type="disulfide bond" evidence="17">
    <location>
        <begin position="4437"/>
        <end position="4447"/>
    </location>
</feature>
<dbReference type="InterPro" id="IPR000152">
    <property type="entry name" value="EGF-type_Asp/Asn_hydroxyl_site"/>
</dbReference>
<feature type="region of interest" description="Disordered" evidence="20">
    <location>
        <begin position="4581"/>
        <end position="4600"/>
    </location>
</feature>
<dbReference type="InterPro" id="IPR023415">
    <property type="entry name" value="LDLR_class-A_CS"/>
</dbReference>
<dbReference type="PROSITE" id="PS51120">
    <property type="entry name" value="LDLRB"/>
    <property type="match status" value="16"/>
</dbReference>
<keyword evidence="11 21" id="KW-0472">Membrane</keyword>
<feature type="disulfide bond" evidence="18">
    <location>
        <begin position="2767"/>
        <end position="2779"/>
    </location>
</feature>
<feature type="repeat" description="LDL-receptor class B" evidence="19">
    <location>
        <begin position="2289"/>
        <end position="2331"/>
    </location>
</feature>
<evidence type="ECO:0000256" key="12">
    <source>
        <dbReference type="ARBA" id="ARBA00023157"/>
    </source>
</evidence>
<feature type="disulfide bond" evidence="18">
    <location>
        <begin position="863"/>
        <end position="875"/>
    </location>
</feature>
<dbReference type="Pfam" id="PF07645">
    <property type="entry name" value="EGF_CA"/>
    <property type="match status" value="3"/>
</dbReference>
<dbReference type="Pfam" id="PF00057">
    <property type="entry name" value="Ldl_recept_a"/>
    <property type="match status" value="25"/>
</dbReference>
<evidence type="ECO:0000256" key="13">
    <source>
        <dbReference type="ARBA" id="ARBA00023170"/>
    </source>
</evidence>
<dbReference type="SMART" id="SM00181">
    <property type="entry name" value="EGF"/>
    <property type="match status" value="26"/>
</dbReference>
<feature type="disulfide bond" evidence="18">
    <location>
        <begin position="3566"/>
        <end position="3578"/>
    </location>
</feature>
<evidence type="ECO:0000313" key="23">
    <source>
        <dbReference type="EMBL" id="KAL0270797.1"/>
    </source>
</evidence>
<dbReference type="GO" id="GO:0043235">
    <property type="term" value="C:receptor complex"/>
    <property type="evidence" value="ECO:0007669"/>
    <property type="project" value="TreeGrafter"/>
</dbReference>
<dbReference type="PROSITE" id="PS50026">
    <property type="entry name" value="EGF_3"/>
    <property type="match status" value="8"/>
</dbReference>
<dbReference type="FunFam" id="4.10.400.10:FF:000034">
    <property type="entry name" value="Low-density lipoprotein receptor-related protein 2"/>
    <property type="match status" value="2"/>
</dbReference>
<feature type="repeat" description="LDL-receptor class B" evidence="19">
    <location>
        <begin position="550"/>
        <end position="597"/>
    </location>
</feature>
<feature type="repeat" description="LDL-receptor class B" evidence="19">
    <location>
        <begin position="1867"/>
        <end position="1909"/>
    </location>
</feature>
<feature type="disulfide bond" evidence="18">
    <location>
        <begin position="2607"/>
        <end position="2619"/>
    </location>
</feature>
<dbReference type="SUPFAM" id="SSF57184">
    <property type="entry name" value="Growth factor receptor domain"/>
    <property type="match status" value="4"/>
</dbReference>
<dbReference type="SMART" id="SM00135">
    <property type="entry name" value="LY"/>
    <property type="match status" value="36"/>
</dbReference>
<dbReference type="InterPro" id="IPR011042">
    <property type="entry name" value="6-blade_b-propeller_TolB-like"/>
</dbReference>
<feature type="domain" description="EGF-like" evidence="22">
    <location>
        <begin position="59"/>
        <end position="96"/>
    </location>
</feature>
<evidence type="ECO:0000256" key="11">
    <source>
        <dbReference type="ARBA" id="ARBA00023136"/>
    </source>
</evidence>
<feature type="region of interest" description="Disordered" evidence="20">
    <location>
        <begin position="4548"/>
        <end position="4571"/>
    </location>
</feature>
<dbReference type="GO" id="GO:0005886">
    <property type="term" value="C:plasma membrane"/>
    <property type="evidence" value="ECO:0007669"/>
    <property type="project" value="UniProtKB-SubCell"/>
</dbReference>
<evidence type="ECO:0000256" key="10">
    <source>
        <dbReference type="ARBA" id="ARBA00022989"/>
    </source>
</evidence>
<feature type="domain" description="EGF-like" evidence="22">
    <location>
        <begin position="4358"/>
        <end position="4393"/>
    </location>
</feature>
<evidence type="ECO:0000259" key="22">
    <source>
        <dbReference type="PROSITE" id="PS50026"/>
    </source>
</evidence>
<dbReference type="Gene3D" id="2.120.10.30">
    <property type="entry name" value="TolB, C-terminal domain"/>
    <property type="match status" value="8"/>
</dbReference>
<dbReference type="Gene3D" id="4.10.400.10">
    <property type="entry name" value="Low-density Lipoprotein Receptor"/>
    <property type="match status" value="28"/>
</dbReference>
<dbReference type="PANTHER" id="PTHR22722">
    <property type="entry name" value="LOW-DENSITY LIPOPROTEIN RECEPTOR-RELATED PROTEIN 2-RELATED"/>
    <property type="match status" value="1"/>
</dbReference>
<feature type="disulfide bond" evidence="18">
    <location>
        <begin position="3293"/>
        <end position="3311"/>
    </location>
</feature>
<feature type="disulfide bond" evidence="18">
    <location>
        <begin position="870"/>
        <end position="888"/>
    </location>
</feature>
<feature type="compositionally biased region" description="Basic and acidic residues" evidence="20">
    <location>
        <begin position="4581"/>
        <end position="4592"/>
    </location>
</feature>
<dbReference type="FunFam" id="2.120.10.30:FF:000241">
    <property type="entry name" value="Low-density lipoprotein receptor-related protein 6"/>
    <property type="match status" value="4"/>
</dbReference>
<organism evidence="23">
    <name type="scientific">Menopon gallinae</name>
    <name type="common">poultry shaft louse</name>
    <dbReference type="NCBI Taxonomy" id="328185"/>
    <lineage>
        <taxon>Eukaryota</taxon>
        <taxon>Metazoa</taxon>
        <taxon>Ecdysozoa</taxon>
        <taxon>Arthropoda</taxon>
        <taxon>Hexapoda</taxon>
        <taxon>Insecta</taxon>
        <taxon>Pterygota</taxon>
        <taxon>Neoptera</taxon>
        <taxon>Paraneoptera</taxon>
        <taxon>Psocodea</taxon>
        <taxon>Troctomorpha</taxon>
        <taxon>Phthiraptera</taxon>
        <taxon>Amblycera</taxon>
        <taxon>Menoponidae</taxon>
        <taxon>Menopon</taxon>
    </lineage>
</organism>
<feature type="disulfide bond" evidence="17">
    <location>
        <begin position="4314"/>
        <end position="4323"/>
    </location>
</feature>
<feature type="disulfide bond" evidence="17">
    <location>
        <begin position="63"/>
        <end position="73"/>
    </location>
</feature>
<keyword evidence="4 17" id="KW-0245">EGF-like domain</keyword>
<feature type="disulfide bond" evidence="18">
    <location>
        <begin position="2517"/>
        <end position="2535"/>
    </location>
</feature>
<keyword evidence="6 21" id="KW-0812">Transmembrane</keyword>
<feature type="disulfide bond" evidence="18">
    <location>
        <begin position="3374"/>
        <end position="3392"/>
    </location>
</feature>
<feature type="compositionally biased region" description="Low complexity" evidence="20">
    <location>
        <begin position="4555"/>
        <end position="4569"/>
    </location>
</feature>
<dbReference type="PROSITE" id="PS00010">
    <property type="entry name" value="ASX_HYDROXYL"/>
    <property type="match status" value="3"/>
</dbReference>
<feature type="domain" description="EGF-like" evidence="22">
    <location>
        <begin position="4395"/>
        <end position="4431"/>
    </location>
</feature>
<feature type="disulfide bond" evidence="17">
    <location>
        <begin position="4461"/>
        <end position="4470"/>
    </location>
</feature>
<dbReference type="PROSITE" id="PS00022">
    <property type="entry name" value="EGF_1"/>
    <property type="match status" value="5"/>
</dbReference>
<feature type="disulfide bond" evidence="17">
    <location>
        <begin position="4421"/>
        <end position="4430"/>
    </location>
</feature>
<dbReference type="GO" id="GO:0006897">
    <property type="term" value="P:endocytosis"/>
    <property type="evidence" value="ECO:0007669"/>
    <property type="project" value="UniProtKB-KW"/>
</dbReference>
<feature type="disulfide bond" evidence="18">
    <location>
        <begin position="3489"/>
        <end position="3501"/>
    </location>
</feature>
<evidence type="ECO:0000256" key="21">
    <source>
        <dbReference type="SAM" id="Phobius"/>
    </source>
</evidence>
<dbReference type="SUPFAM" id="SSF57424">
    <property type="entry name" value="LDL receptor-like module"/>
    <property type="match status" value="26"/>
</dbReference>
<dbReference type="FunFam" id="2.120.10.30:FF:000009">
    <property type="entry name" value="Putative low-density lipoprotein receptor-related protein 1B"/>
    <property type="match status" value="1"/>
</dbReference>
<keyword evidence="12 17" id="KW-1015">Disulfide bond</keyword>
<feature type="repeat" description="LDL-receptor class B" evidence="19">
    <location>
        <begin position="3063"/>
        <end position="3106"/>
    </location>
</feature>
<feature type="disulfide bond" evidence="18">
    <location>
        <begin position="2529"/>
        <end position="2544"/>
    </location>
</feature>
<reference evidence="23" key="1">
    <citation type="journal article" date="2024" name="Gigascience">
        <title>Chromosome-level genome of the poultry shaft louse Menopon gallinae provides insight into the host-switching and adaptive evolution of parasitic lice.</title>
        <authorList>
            <person name="Xu Y."/>
            <person name="Ma L."/>
            <person name="Liu S."/>
            <person name="Liang Y."/>
            <person name="Liu Q."/>
            <person name="He Z."/>
            <person name="Tian L."/>
            <person name="Duan Y."/>
            <person name="Cai W."/>
            <person name="Li H."/>
            <person name="Song F."/>
        </authorList>
    </citation>
    <scope>NUCLEOTIDE SEQUENCE</scope>
    <source>
        <strain evidence="23">Cailab_2023a</strain>
    </source>
</reference>
<feature type="disulfide bond" evidence="18">
    <location>
        <begin position="2626"/>
        <end position="2641"/>
    </location>
</feature>
<dbReference type="InterPro" id="IPR002172">
    <property type="entry name" value="LDrepeatLR_classA_rpt"/>
</dbReference>
<feature type="disulfide bond" evidence="17">
    <location>
        <begin position="4383"/>
        <end position="4392"/>
    </location>
</feature>
<feature type="disulfide bond" evidence="18">
    <location>
        <begin position="2652"/>
        <end position="2670"/>
    </location>
</feature>
<dbReference type="InterPro" id="IPR001881">
    <property type="entry name" value="EGF-like_Ca-bd_dom"/>
</dbReference>
<dbReference type="EMBL" id="JARGDH010000004">
    <property type="protein sequence ID" value="KAL0270797.1"/>
    <property type="molecule type" value="Genomic_DNA"/>
</dbReference>
<comment type="caution">
    <text evidence="17">Lacks conserved residue(s) required for the propagation of feature annotation.</text>
</comment>
<dbReference type="InterPro" id="IPR000033">
    <property type="entry name" value="LDLR_classB_rpt"/>
</dbReference>
<feature type="disulfide bond" evidence="18">
    <location>
        <begin position="3407"/>
        <end position="3419"/>
    </location>
</feature>
<dbReference type="CDD" id="cd00054">
    <property type="entry name" value="EGF_CA"/>
    <property type="match status" value="1"/>
</dbReference>
<evidence type="ECO:0000256" key="19">
    <source>
        <dbReference type="PROSITE-ProRule" id="PRU00461"/>
    </source>
</evidence>
<dbReference type="SMART" id="SM00192">
    <property type="entry name" value="LDLa"/>
    <property type="match status" value="28"/>
</dbReference>
<feature type="disulfide bond" evidence="18">
    <location>
        <begin position="882"/>
        <end position="897"/>
    </location>
</feature>
<comment type="subcellular location">
    <subcellularLocation>
        <location evidence="1">Cell membrane</location>
        <topology evidence="1">Single-pass type I membrane protein</topology>
    </subcellularLocation>
    <subcellularLocation>
        <location evidence="16">Membrane</location>
        <location evidence="16">Coated pit</location>
    </subcellularLocation>
</comment>
<dbReference type="GO" id="GO:0005041">
    <property type="term" value="F:low-density lipoprotein particle receptor activity"/>
    <property type="evidence" value="ECO:0007669"/>
    <property type="project" value="TreeGrafter"/>
</dbReference>
<feature type="disulfide bond" evidence="18">
    <location>
        <begin position="3573"/>
        <end position="3591"/>
    </location>
</feature>
<dbReference type="PANTHER" id="PTHR22722:SF5">
    <property type="entry name" value="LOW-DENSITY LIPOPROTEIN RECEPTOR-RELATED PROTEIN 1B"/>
    <property type="match status" value="1"/>
</dbReference>
<feature type="disulfide bond" evidence="18">
    <location>
        <begin position="2736"/>
        <end position="2754"/>
    </location>
</feature>
<feature type="disulfide bond" evidence="18">
    <location>
        <begin position="3614"/>
        <end position="3632"/>
    </location>
</feature>
<feature type="disulfide bond" evidence="17">
    <location>
        <begin position="4242"/>
        <end position="4251"/>
    </location>
</feature>
<dbReference type="InterPro" id="IPR018097">
    <property type="entry name" value="EGF_Ca-bd_CS"/>
</dbReference>
<feature type="disulfide bond" evidence="18">
    <location>
        <begin position="2645"/>
        <end position="2657"/>
    </location>
</feature>
<feature type="disulfide bond" evidence="18">
    <location>
        <begin position="922"/>
        <end position="937"/>
    </location>
</feature>
<feature type="transmembrane region" description="Helical" evidence="21">
    <location>
        <begin position="4494"/>
        <end position="4515"/>
    </location>
</feature>
<feature type="disulfide bond" evidence="18">
    <location>
        <begin position="2819"/>
        <end position="2837"/>
    </location>
</feature>
<feature type="repeat" description="LDL-receptor class B" evidence="19">
    <location>
        <begin position="3020"/>
        <end position="3062"/>
    </location>
</feature>
<feature type="disulfide bond" evidence="18">
    <location>
        <begin position="978"/>
        <end position="993"/>
    </location>
</feature>
<keyword evidence="13" id="KW-0675">Receptor</keyword>
<feature type="disulfide bond" evidence="18">
    <location>
        <begin position="2729"/>
        <end position="2741"/>
    </location>
</feature>
<dbReference type="InterPro" id="IPR000742">
    <property type="entry name" value="EGF"/>
</dbReference>
<dbReference type="FunFam" id="2.120.10.30:FF:000132">
    <property type="entry name" value="Uncharacterized protein"/>
    <property type="match status" value="1"/>
</dbReference>
<dbReference type="Pfam" id="PF00058">
    <property type="entry name" value="Ldl_recept_b"/>
    <property type="match status" value="9"/>
</dbReference>
<feature type="disulfide bond" evidence="18">
    <location>
        <begin position="2472"/>
        <end position="2484"/>
    </location>
</feature>
<feature type="disulfide bond" evidence="18">
    <location>
        <begin position="3607"/>
        <end position="3619"/>
    </location>
</feature>
<keyword evidence="3" id="KW-1003">Cell membrane</keyword>
<evidence type="ECO:0000256" key="7">
    <source>
        <dbReference type="ARBA" id="ARBA00022729"/>
    </source>
</evidence>
<keyword evidence="15" id="KW-0325">Glycoprotein</keyword>
<evidence type="ECO:0000256" key="6">
    <source>
        <dbReference type="ARBA" id="ARBA00022692"/>
    </source>
</evidence>
<dbReference type="PRINTS" id="PR00261">
    <property type="entry name" value="LDLRECEPTOR"/>
</dbReference>
<dbReference type="InterPro" id="IPR056588">
    <property type="entry name" value="EGF_LRP2"/>
</dbReference>
<dbReference type="PROSITE" id="PS01186">
    <property type="entry name" value="EGF_2"/>
    <property type="match status" value="2"/>
</dbReference>
<feature type="repeat" description="LDL-receptor class B" evidence="19">
    <location>
        <begin position="465"/>
        <end position="505"/>
    </location>
</feature>
<keyword evidence="10 21" id="KW-1133">Transmembrane helix</keyword>
<dbReference type="SMART" id="SM00179">
    <property type="entry name" value="EGF_CA"/>
    <property type="match status" value="10"/>
</dbReference>
<feature type="domain" description="EGF-like" evidence="22">
    <location>
        <begin position="4116"/>
        <end position="4159"/>
    </location>
</feature>
<dbReference type="Pfam" id="PF14670">
    <property type="entry name" value="FXa_inhibition"/>
    <property type="match status" value="2"/>
</dbReference>
<accession>A0AAW2HM23</accession>
<feature type="repeat" description="LDL-receptor class B" evidence="19">
    <location>
        <begin position="3979"/>
        <end position="4023"/>
    </location>
</feature>
<feature type="disulfide bond" evidence="18">
    <location>
        <begin position="2437"/>
        <end position="2455"/>
    </location>
</feature>
<dbReference type="InterPro" id="IPR051221">
    <property type="entry name" value="LDLR-related"/>
</dbReference>
<dbReference type="FunFam" id="2.10.25.10:FF:000009">
    <property type="entry name" value="Low-density lipoprotein receptor isoform 1"/>
    <property type="match status" value="1"/>
</dbReference>
<keyword evidence="5" id="KW-0254">Endocytosis</keyword>
<dbReference type="PROSITE" id="PS50068">
    <property type="entry name" value="LDLRA_2"/>
    <property type="match status" value="28"/>
</dbReference>
<feature type="disulfide bond" evidence="18">
    <location>
        <begin position="2614"/>
        <end position="2632"/>
    </location>
</feature>
<dbReference type="CDD" id="cd00112">
    <property type="entry name" value="LDLa"/>
    <property type="match status" value="27"/>
</dbReference>
<evidence type="ECO:0000256" key="14">
    <source>
        <dbReference type="ARBA" id="ARBA00023176"/>
    </source>
</evidence>
<dbReference type="Gene3D" id="2.10.25.10">
    <property type="entry name" value="Laminin"/>
    <property type="match status" value="12"/>
</dbReference>